<evidence type="ECO:0000313" key="2">
    <source>
        <dbReference type="Proteomes" id="UP000435304"/>
    </source>
</evidence>
<dbReference type="InterPro" id="IPR029016">
    <property type="entry name" value="GAF-like_dom_sf"/>
</dbReference>
<comment type="caution">
    <text evidence="1">The sequence shown here is derived from an EMBL/GenBank/DDBJ whole genome shotgun (WGS) entry which is preliminary data.</text>
</comment>
<proteinExistence type="predicted"/>
<accession>A0A6A9UQX2</accession>
<dbReference type="RefSeq" id="WP_156608085.1">
    <property type="nucleotide sequence ID" value="NZ_WPCU01000004.1"/>
</dbReference>
<dbReference type="EMBL" id="WPCU01000004">
    <property type="protein sequence ID" value="MVA75143.1"/>
    <property type="molecule type" value="Genomic_DNA"/>
</dbReference>
<protein>
    <submittedName>
        <fullName evidence="1">Transcriptional regulator</fullName>
    </submittedName>
</protein>
<evidence type="ECO:0000313" key="1">
    <source>
        <dbReference type="EMBL" id="MVA75143.1"/>
    </source>
</evidence>
<gene>
    <name evidence="1" type="ORF">GC722_03735</name>
</gene>
<name>A0A6A9UQX2_9ACTN</name>
<sequence length="426" mass="45192">MGHDVAVPAGVDAARLARALLDAHDAFLATGAVCPTIRPVVLDSWRRSIAEGLDPERDLPPLRLDEDALAEIRAAHPLRTAMPVIRRLLVDSATEAGLLVAVSDAVGQLLWVEGAPHLRSRAERVNFVAGADWSECSAGTNAPGTALALGRPVQLLGPEHLVRPVTPWSCSAAPIHDPDTGAVLGVLDVTGGPEVASAQSLGLVWATVAAVEAELRIERLSPPGRRPPARPGPRPARLDVLGCRAATLHHGSSTTRLSLRHSELLLLVATAPEGLTASQLAVALSEEEQADVTIRAEMSRLRTVLGDLALRSRPYRLAGSLELDVRRVRRHLAAGALRRAVAAYRGPVLPDSEAPAVVRLRRDLHRQLRSALLAGDDPDALLSFADTEHGRDDLEVWQRALECLPAGSPRAAEVAAHVAALDAELG</sequence>
<dbReference type="AlphaFoldDB" id="A0A6A9UQX2"/>
<dbReference type="Proteomes" id="UP000435304">
    <property type="component" value="Unassembled WGS sequence"/>
</dbReference>
<keyword evidence="2" id="KW-1185">Reference proteome</keyword>
<reference evidence="1 2" key="1">
    <citation type="submission" date="2019-12" db="EMBL/GenBank/DDBJ databases">
        <title>Auraticoccus cholistani sp. nov., an actinomycete isolated from soil of Cholistan desert.</title>
        <authorList>
            <person name="Cheema M.T."/>
        </authorList>
    </citation>
    <scope>NUCLEOTIDE SEQUENCE [LARGE SCALE GENOMIC DNA]</scope>
    <source>
        <strain evidence="1 2">F435</strain>
    </source>
</reference>
<organism evidence="1 2">
    <name type="scientific">Auraticoccus cholistanensis</name>
    <dbReference type="NCBI Taxonomy" id="2656650"/>
    <lineage>
        <taxon>Bacteria</taxon>
        <taxon>Bacillati</taxon>
        <taxon>Actinomycetota</taxon>
        <taxon>Actinomycetes</taxon>
        <taxon>Propionibacteriales</taxon>
        <taxon>Propionibacteriaceae</taxon>
        <taxon>Auraticoccus</taxon>
    </lineage>
</organism>
<dbReference type="Gene3D" id="3.30.450.40">
    <property type="match status" value="1"/>
</dbReference>